<proteinExistence type="predicted"/>
<reference evidence="2" key="1">
    <citation type="submission" date="2023-03" db="EMBL/GenBank/DDBJ databases">
        <title>Massive genome expansion in bonnet fungi (Mycena s.s.) driven by repeated elements and novel gene families across ecological guilds.</title>
        <authorList>
            <consortium name="Lawrence Berkeley National Laboratory"/>
            <person name="Harder C.B."/>
            <person name="Miyauchi S."/>
            <person name="Viragh M."/>
            <person name="Kuo A."/>
            <person name="Thoen E."/>
            <person name="Andreopoulos B."/>
            <person name="Lu D."/>
            <person name="Skrede I."/>
            <person name="Drula E."/>
            <person name="Henrissat B."/>
            <person name="Morin E."/>
            <person name="Kohler A."/>
            <person name="Barry K."/>
            <person name="LaButti K."/>
            <person name="Morin E."/>
            <person name="Salamov A."/>
            <person name="Lipzen A."/>
            <person name="Mereny Z."/>
            <person name="Hegedus B."/>
            <person name="Baldrian P."/>
            <person name="Stursova M."/>
            <person name="Weitz H."/>
            <person name="Taylor A."/>
            <person name="Grigoriev I.V."/>
            <person name="Nagy L.G."/>
            <person name="Martin F."/>
            <person name="Kauserud H."/>
        </authorList>
    </citation>
    <scope>NUCLEOTIDE SEQUENCE</scope>
    <source>
        <strain evidence="2">CBHHK067</strain>
    </source>
</reference>
<protein>
    <recommendedName>
        <fullName evidence="4">HMG box domain-containing protein</fullName>
    </recommendedName>
</protein>
<accession>A0AAD7DE10</accession>
<name>A0AAD7DE10_MYCRO</name>
<dbReference type="SUPFAM" id="SSF47095">
    <property type="entry name" value="HMG-box"/>
    <property type="match status" value="1"/>
</dbReference>
<gene>
    <name evidence="2" type="ORF">B0H17DRAFT_636878</name>
</gene>
<evidence type="ECO:0000256" key="1">
    <source>
        <dbReference type="SAM" id="MobiDB-lite"/>
    </source>
</evidence>
<evidence type="ECO:0000313" key="3">
    <source>
        <dbReference type="Proteomes" id="UP001221757"/>
    </source>
</evidence>
<feature type="region of interest" description="Disordered" evidence="1">
    <location>
        <begin position="1"/>
        <end position="47"/>
    </location>
</feature>
<dbReference type="InterPro" id="IPR036910">
    <property type="entry name" value="HMG_box_dom_sf"/>
</dbReference>
<dbReference type="EMBL" id="JARKIE010000072">
    <property type="protein sequence ID" value="KAJ7689407.1"/>
    <property type="molecule type" value="Genomic_DNA"/>
</dbReference>
<evidence type="ECO:0000313" key="2">
    <source>
        <dbReference type="EMBL" id="KAJ7689407.1"/>
    </source>
</evidence>
<dbReference type="Proteomes" id="UP001221757">
    <property type="component" value="Unassembled WGS sequence"/>
</dbReference>
<keyword evidence="3" id="KW-1185">Reference proteome</keyword>
<dbReference type="AlphaFoldDB" id="A0AAD7DE10"/>
<organism evidence="2 3">
    <name type="scientific">Mycena rosella</name>
    <name type="common">Pink bonnet</name>
    <name type="synonym">Agaricus rosellus</name>
    <dbReference type="NCBI Taxonomy" id="1033263"/>
    <lineage>
        <taxon>Eukaryota</taxon>
        <taxon>Fungi</taxon>
        <taxon>Dikarya</taxon>
        <taxon>Basidiomycota</taxon>
        <taxon>Agaricomycotina</taxon>
        <taxon>Agaricomycetes</taxon>
        <taxon>Agaricomycetidae</taxon>
        <taxon>Agaricales</taxon>
        <taxon>Marasmiineae</taxon>
        <taxon>Mycenaceae</taxon>
        <taxon>Mycena</taxon>
    </lineage>
</organism>
<comment type="caution">
    <text evidence="2">The sequence shown here is derived from an EMBL/GenBank/DDBJ whole genome shotgun (WGS) entry which is preliminary data.</text>
</comment>
<sequence>MPADRTRHSRRVQLKAMGHESKPMVKPRAGLSTNSISPPPRRKGTDCVATQKLPRTPNKFMCFRSSALAQMQYKGALQHHLSIKIAKLWNIMSEEQREPFKKQADKLKSDQLEALASAKSNPTPPRTGGPTMTAESHYRGVQWTATSSWRMAQDRSLHTIARTPRNNSLPFVPALNTILALERLQTPQCLV</sequence>
<dbReference type="Gene3D" id="1.10.30.10">
    <property type="entry name" value="High mobility group box domain"/>
    <property type="match status" value="1"/>
</dbReference>
<evidence type="ECO:0008006" key="4">
    <source>
        <dbReference type="Google" id="ProtNLM"/>
    </source>
</evidence>